<keyword evidence="14" id="KW-0449">Lipoprotein</keyword>
<evidence type="ECO:0000313" key="18">
    <source>
        <dbReference type="EMBL" id="SFU95402.1"/>
    </source>
</evidence>
<evidence type="ECO:0000256" key="7">
    <source>
        <dbReference type="ARBA" id="ARBA00022729"/>
    </source>
</evidence>
<dbReference type="PANTHER" id="PTHR33619">
    <property type="entry name" value="POLYSACCHARIDE EXPORT PROTEIN GFCE-RELATED"/>
    <property type="match status" value="1"/>
</dbReference>
<protein>
    <submittedName>
        <fullName evidence="18">Polysaccharide export outer membrane protein</fullName>
    </submittedName>
</protein>
<keyword evidence="6" id="KW-0812">Transmembrane</keyword>
<evidence type="ECO:0000256" key="9">
    <source>
        <dbReference type="ARBA" id="ARBA00023065"/>
    </source>
</evidence>
<feature type="domain" description="Outer-membrane lipoprotein Wza C-terminal" evidence="16">
    <location>
        <begin position="341"/>
        <end position="370"/>
    </location>
</feature>
<dbReference type="AlphaFoldDB" id="A0A1I7KD84"/>
<keyword evidence="3" id="KW-0813">Transport</keyword>
<gene>
    <name evidence="18" type="ORF">SAMN04487955_11814</name>
</gene>
<dbReference type="InterPro" id="IPR049712">
    <property type="entry name" value="Poly_export"/>
</dbReference>
<evidence type="ECO:0000256" key="6">
    <source>
        <dbReference type="ARBA" id="ARBA00022692"/>
    </source>
</evidence>
<dbReference type="GO" id="GO:0015288">
    <property type="term" value="F:porin activity"/>
    <property type="evidence" value="ECO:0007669"/>
    <property type="project" value="UniProtKB-KW"/>
</dbReference>
<keyword evidence="7" id="KW-0732">Signal</keyword>
<dbReference type="OrthoDB" id="9808421at2"/>
<dbReference type="STRING" id="463301.SAMN04487955_11814"/>
<dbReference type="Gene3D" id="1.20.5.70">
    <property type="match status" value="1"/>
</dbReference>
<dbReference type="GO" id="GO:0015159">
    <property type="term" value="F:polysaccharide transmembrane transporter activity"/>
    <property type="evidence" value="ECO:0007669"/>
    <property type="project" value="InterPro"/>
</dbReference>
<dbReference type="InterPro" id="IPR040716">
    <property type="entry name" value="Wza_C"/>
</dbReference>
<dbReference type="RefSeq" id="WP_089797401.1">
    <property type="nucleotide sequence ID" value="NZ_FPBP01000018.1"/>
</dbReference>
<dbReference type="Pfam" id="PF22461">
    <property type="entry name" value="SLBB_2"/>
    <property type="match status" value="2"/>
</dbReference>
<evidence type="ECO:0000256" key="4">
    <source>
        <dbReference type="ARBA" id="ARBA00022452"/>
    </source>
</evidence>
<sequence>MRTLPPLFIAPLFIALLLGGLLSGCALAPGGHIESDSRAAPIDDLVDIQPITPGLVATLKQRQASAQPMSPELRQQLEAYDYRVGPGDVLSVTVYDHPELTIPAGGERSAEEAGNQVGSDGSIFYPFIGRVDVEGKTLDEIRSILARRLVDFIAEPQVDVTVAAFRSQKVYVSGAVEEPSTLPVTSVPLTLADAISQAGGAMESANWHEVILTRDGEEQRLSLYALMREGDQRQNRLLRDGDTVHVPNADTQAVAVMGQVNNPGNLPVGNERISLTDALSRAGGIDEETAEPTGIFVVRGNTGTTDRLATVYQLDVSNAVAFTLGNRFPLQPEDVVYVTTAPLARWNRVISALLPSIRLPGTAAATGNDVGDL</sequence>
<feature type="domain" description="SLBB" evidence="17">
    <location>
        <begin position="252"/>
        <end position="338"/>
    </location>
</feature>
<dbReference type="GO" id="GO:0046930">
    <property type="term" value="C:pore complex"/>
    <property type="evidence" value="ECO:0007669"/>
    <property type="project" value="UniProtKB-KW"/>
</dbReference>
<keyword evidence="13" id="KW-0998">Cell outer membrane</keyword>
<keyword evidence="11" id="KW-0472">Membrane</keyword>
<keyword evidence="19" id="KW-1185">Reference proteome</keyword>
<feature type="domain" description="Polysaccharide export protein N-terminal" evidence="15">
    <location>
        <begin position="78"/>
        <end position="162"/>
    </location>
</feature>
<feature type="domain" description="SLBB" evidence="17">
    <location>
        <begin position="168"/>
        <end position="246"/>
    </location>
</feature>
<evidence type="ECO:0000256" key="14">
    <source>
        <dbReference type="ARBA" id="ARBA00023288"/>
    </source>
</evidence>
<evidence type="ECO:0000259" key="15">
    <source>
        <dbReference type="Pfam" id="PF02563"/>
    </source>
</evidence>
<proteinExistence type="inferred from homology"/>
<reference evidence="19" key="1">
    <citation type="submission" date="2016-10" db="EMBL/GenBank/DDBJ databases">
        <authorList>
            <person name="Varghese N."/>
            <person name="Submissions S."/>
        </authorList>
    </citation>
    <scope>NUCLEOTIDE SEQUENCE [LARGE SCALE GENOMIC DNA]</scope>
    <source>
        <strain evidence="19">CGMCC 1.6981</strain>
    </source>
</reference>
<dbReference type="Gene3D" id="3.30.1950.10">
    <property type="entry name" value="wza like domain"/>
    <property type="match status" value="1"/>
</dbReference>
<evidence type="ECO:0000256" key="8">
    <source>
        <dbReference type="ARBA" id="ARBA00023047"/>
    </source>
</evidence>
<dbReference type="PANTHER" id="PTHR33619:SF3">
    <property type="entry name" value="POLYSACCHARIDE EXPORT PROTEIN GFCE-RELATED"/>
    <property type="match status" value="1"/>
</dbReference>
<comment type="similarity">
    <text evidence="2">Belongs to the BexD/CtrA/VexA family.</text>
</comment>
<evidence type="ECO:0000256" key="12">
    <source>
        <dbReference type="ARBA" id="ARBA00023139"/>
    </source>
</evidence>
<keyword evidence="12" id="KW-0564">Palmitate</keyword>
<evidence type="ECO:0000256" key="2">
    <source>
        <dbReference type="ARBA" id="ARBA00009450"/>
    </source>
</evidence>
<keyword evidence="4" id="KW-1134">Transmembrane beta strand</keyword>
<dbReference type="Pfam" id="PF18412">
    <property type="entry name" value="Wza_C"/>
    <property type="match status" value="1"/>
</dbReference>
<evidence type="ECO:0000313" key="19">
    <source>
        <dbReference type="Proteomes" id="UP000198693"/>
    </source>
</evidence>
<dbReference type="PROSITE" id="PS51257">
    <property type="entry name" value="PROKAR_LIPOPROTEIN"/>
    <property type="match status" value="1"/>
</dbReference>
<dbReference type="EMBL" id="FPBP01000018">
    <property type="protein sequence ID" value="SFU95402.1"/>
    <property type="molecule type" value="Genomic_DNA"/>
</dbReference>
<evidence type="ECO:0000256" key="1">
    <source>
        <dbReference type="ARBA" id="ARBA00004571"/>
    </source>
</evidence>
<keyword evidence="9" id="KW-0406">Ion transport</keyword>
<dbReference type="NCBIfam" id="NF011658">
    <property type="entry name" value="PRK15078.1"/>
    <property type="match status" value="1"/>
</dbReference>
<keyword evidence="10" id="KW-0626">Porin</keyword>
<name>A0A1I7KD84_9GAMM</name>
<accession>A0A1I7KD84</accession>
<dbReference type="GO" id="GO:0009279">
    <property type="term" value="C:cell outer membrane"/>
    <property type="evidence" value="ECO:0007669"/>
    <property type="project" value="UniProtKB-SubCell"/>
</dbReference>
<evidence type="ECO:0000259" key="17">
    <source>
        <dbReference type="Pfam" id="PF22461"/>
    </source>
</evidence>
<dbReference type="GO" id="GO:0006811">
    <property type="term" value="P:monoatomic ion transport"/>
    <property type="evidence" value="ECO:0007669"/>
    <property type="project" value="UniProtKB-KW"/>
</dbReference>
<dbReference type="Pfam" id="PF02563">
    <property type="entry name" value="Poly_export"/>
    <property type="match status" value="1"/>
</dbReference>
<dbReference type="InterPro" id="IPR054765">
    <property type="entry name" value="SLBB_dom"/>
</dbReference>
<keyword evidence="5" id="KW-0762">Sugar transport</keyword>
<comment type="subcellular location">
    <subcellularLocation>
        <location evidence="1">Cell outer membrane</location>
        <topology evidence="1">Multi-pass membrane protein</topology>
    </subcellularLocation>
</comment>
<dbReference type="Gene3D" id="3.10.560.10">
    <property type="entry name" value="Outer membrane lipoprotein wza domain like"/>
    <property type="match status" value="2"/>
</dbReference>
<evidence type="ECO:0000256" key="13">
    <source>
        <dbReference type="ARBA" id="ARBA00023237"/>
    </source>
</evidence>
<evidence type="ECO:0000256" key="5">
    <source>
        <dbReference type="ARBA" id="ARBA00022597"/>
    </source>
</evidence>
<evidence type="ECO:0000259" key="16">
    <source>
        <dbReference type="Pfam" id="PF18412"/>
    </source>
</evidence>
<organism evidence="18 19">
    <name type="scientific">Halomonas korlensis</name>
    <dbReference type="NCBI Taxonomy" id="463301"/>
    <lineage>
        <taxon>Bacteria</taxon>
        <taxon>Pseudomonadati</taxon>
        <taxon>Pseudomonadota</taxon>
        <taxon>Gammaproteobacteria</taxon>
        <taxon>Oceanospirillales</taxon>
        <taxon>Halomonadaceae</taxon>
        <taxon>Halomonas</taxon>
    </lineage>
</organism>
<evidence type="ECO:0000256" key="10">
    <source>
        <dbReference type="ARBA" id="ARBA00023114"/>
    </source>
</evidence>
<keyword evidence="8" id="KW-0625">Polysaccharide transport</keyword>
<evidence type="ECO:0000256" key="3">
    <source>
        <dbReference type="ARBA" id="ARBA00022448"/>
    </source>
</evidence>
<evidence type="ECO:0000256" key="11">
    <source>
        <dbReference type="ARBA" id="ARBA00023136"/>
    </source>
</evidence>
<dbReference type="InterPro" id="IPR003715">
    <property type="entry name" value="Poly_export_N"/>
</dbReference>
<dbReference type="Proteomes" id="UP000198693">
    <property type="component" value="Unassembled WGS sequence"/>
</dbReference>